<evidence type="ECO:0000313" key="2">
    <source>
        <dbReference type="Proteomes" id="UP001054837"/>
    </source>
</evidence>
<dbReference type="AlphaFoldDB" id="A0AAV4NQ32"/>
<dbReference type="Proteomes" id="UP001054837">
    <property type="component" value="Unassembled WGS sequence"/>
</dbReference>
<sequence length="211" mass="23981">MSSSSTVTVIFYCRHHLPLLRVNASAAVTFHSFGLPSTSMSRNLSPIVFHYCYLFYFFVRQLLLPSSSTSWDFLCCQCFPLLPSSSTATIVFHCCCHLLPSCDFLYCRRLPLSPSSSTATIVFHCYCHLLPSFDYLYCRRLPLSPSTATIVFHCCCTCCHRVTSFSVVVFYCHRHRLLPPSSSTVAVTCCHRVTSFTVVVFYCHHRLPLLL</sequence>
<protein>
    <submittedName>
        <fullName evidence="1">Uncharacterized protein</fullName>
    </submittedName>
</protein>
<accession>A0AAV4NQ32</accession>
<organism evidence="1 2">
    <name type="scientific">Caerostris darwini</name>
    <dbReference type="NCBI Taxonomy" id="1538125"/>
    <lineage>
        <taxon>Eukaryota</taxon>
        <taxon>Metazoa</taxon>
        <taxon>Ecdysozoa</taxon>
        <taxon>Arthropoda</taxon>
        <taxon>Chelicerata</taxon>
        <taxon>Arachnida</taxon>
        <taxon>Araneae</taxon>
        <taxon>Araneomorphae</taxon>
        <taxon>Entelegynae</taxon>
        <taxon>Araneoidea</taxon>
        <taxon>Araneidae</taxon>
        <taxon>Caerostris</taxon>
    </lineage>
</organism>
<name>A0AAV4NQ32_9ARAC</name>
<keyword evidence="2" id="KW-1185">Reference proteome</keyword>
<evidence type="ECO:0000313" key="1">
    <source>
        <dbReference type="EMBL" id="GIX86917.1"/>
    </source>
</evidence>
<reference evidence="1 2" key="1">
    <citation type="submission" date="2021-06" db="EMBL/GenBank/DDBJ databases">
        <title>Caerostris darwini draft genome.</title>
        <authorList>
            <person name="Kono N."/>
            <person name="Arakawa K."/>
        </authorList>
    </citation>
    <scope>NUCLEOTIDE SEQUENCE [LARGE SCALE GENOMIC DNA]</scope>
</reference>
<gene>
    <name evidence="1" type="ORF">CDAR_550631</name>
</gene>
<comment type="caution">
    <text evidence="1">The sequence shown here is derived from an EMBL/GenBank/DDBJ whole genome shotgun (WGS) entry which is preliminary data.</text>
</comment>
<proteinExistence type="predicted"/>
<dbReference type="EMBL" id="BPLQ01001940">
    <property type="protein sequence ID" value="GIX86917.1"/>
    <property type="molecule type" value="Genomic_DNA"/>
</dbReference>